<feature type="compositionally biased region" description="Polar residues" evidence="2">
    <location>
        <begin position="619"/>
        <end position="633"/>
    </location>
</feature>
<name>A0A3E1Y8Y3_9BACT</name>
<feature type="chain" id="PRO_5017761664" description="Carbohydrate-binding family V/XII" evidence="3">
    <location>
        <begin position="21"/>
        <end position="830"/>
    </location>
</feature>
<feature type="compositionally biased region" description="Gly residues" evidence="2">
    <location>
        <begin position="804"/>
        <end position="830"/>
    </location>
</feature>
<keyword evidence="5" id="KW-1185">Reference proteome</keyword>
<feature type="compositionally biased region" description="Low complexity" evidence="2">
    <location>
        <begin position="677"/>
        <end position="690"/>
    </location>
</feature>
<feature type="region of interest" description="Disordered" evidence="2">
    <location>
        <begin position="571"/>
        <end position="830"/>
    </location>
</feature>
<organism evidence="4 5">
    <name type="scientific">Chitinophaga silvatica</name>
    <dbReference type="NCBI Taxonomy" id="2282649"/>
    <lineage>
        <taxon>Bacteria</taxon>
        <taxon>Pseudomonadati</taxon>
        <taxon>Bacteroidota</taxon>
        <taxon>Chitinophagia</taxon>
        <taxon>Chitinophagales</taxon>
        <taxon>Chitinophagaceae</taxon>
        <taxon>Chitinophaga</taxon>
    </lineage>
</organism>
<dbReference type="Proteomes" id="UP000260644">
    <property type="component" value="Unassembled WGS sequence"/>
</dbReference>
<protein>
    <recommendedName>
        <fullName evidence="6">Carbohydrate-binding family V/XII</fullName>
    </recommendedName>
</protein>
<feature type="compositionally biased region" description="Low complexity" evidence="2">
    <location>
        <begin position="571"/>
        <end position="583"/>
    </location>
</feature>
<keyword evidence="1" id="KW-0175">Coiled coil</keyword>
<feature type="compositionally biased region" description="Low complexity" evidence="2">
    <location>
        <begin position="767"/>
        <end position="781"/>
    </location>
</feature>
<evidence type="ECO:0008006" key="6">
    <source>
        <dbReference type="Google" id="ProtNLM"/>
    </source>
</evidence>
<accession>A0A3E1Y8Y3</accession>
<feature type="signal peptide" evidence="3">
    <location>
        <begin position="1"/>
        <end position="20"/>
    </location>
</feature>
<feature type="compositionally biased region" description="Low complexity" evidence="2">
    <location>
        <begin position="710"/>
        <end position="735"/>
    </location>
</feature>
<keyword evidence="3" id="KW-0732">Signal</keyword>
<dbReference type="AlphaFoldDB" id="A0A3E1Y8Y3"/>
<sequence>MLHHFFRAFLLCCLALSVNAQQKTWPKEIPVSGGGKITIYQPQGEKLEGNRLSLRAAVSVRQTSKSEPVFGVIWADALIETDKVDRTATLETLKITRIKIPDITDNNKLAQFSQLLETEFPKWNLTMSLDQLLTSIKAEQQIRDDNLNNNPPEIIYRTRPAMLVVLDGEPKVEMDKDLQMERVVNSPNLIIKNPNDKQYYLYGGDFWYSSNSITSGYRVVKNLPANIRSVDQQLKEKEKENNDQERKLTNPTPMEIIVRTQPAELIQTDGQPTYKNIQGTSLLFADNTLDDIFKDITDQKTYVLLAGRWYSAPSLEGKWTYVPSDKLPADFAKIPDGSDKDGVLANVAGTSAAEEAVADAQIPQTARVERTATTNVTYDGAPQFTGIENAGLSFAENSNITVLKSGDLYYAVDNGVWYVSNSPNGPWSVSTERPPGVDNIPPTSPVYNTKYVYIYDVTPQYIYTGYTPGYLNSYIYGPTVVWGTGWRYRPWFGHYFYPRPLTWGFGVSYNPWTGWNLGFNWTFNFGWSNFYYYSGGFYGGWFGPPLYRPPYRPWGFNGGYYGRPRPPHWNNNRPNINVNRPINQTRPNRLPPGATNNLYRDRQNIQPQTRPNRLPPGTNPSLPNRGNNNTTFPNRGDNNRLPNRGDNNRLPNRGDNNRLPNRGDNNRLPGGNNPSLPNRGDNNRPGGNNPSLPNRGDNNRLPGGNNPSLPNRGDNNRLPGGNNNLPQPNRPNARPSRGQNNIISDGDGNIYRRNQGSWQQRQNNRWQPAAPQQQQNMNRIQMQRDRGGMRDQNFSRPPQMQRPSGGGGARPSGGGGARPSGGGRPSRGGR</sequence>
<proteinExistence type="predicted"/>
<evidence type="ECO:0000313" key="4">
    <source>
        <dbReference type="EMBL" id="RFS21811.1"/>
    </source>
</evidence>
<evidence type="ECO:0000313" key="5">
    <source>
        <dbReference type="Proteomes" id="UP000260644"/>
    </source>
</evidence>
<dbReference type="RefSeq" id="WP_116976394.1">
    <property type="nucleotide sequence ID" value="NZ_QPMM01000007.1"/>
</dbReference>
<gene>
    <name evidence="4" type="ORF">DVR12_14225</name>
</gene>
<feature type="compositionally biased region" description="Polar residues" evidence="2">
    <location>
        <begin position="752"/>
        <end position="766"/>
    </location>
</feature>
<feature type="compositionally biased region" description="Polar residues" evidence="2">
    <location>
        <begin position="594"/>
        <end position="611"/>
    </location>
</feature>
<dbReference type="EMBL" id="QPMM01000007">
    <property type="protein sequence ID" value="RFS21811.1"/>
    <property type="molecule type" value="Genomic_DNA"/>
</dbReference>
<comment type="caution">
    <text evidence="4">The sequence shown here is derived from an EMBL/GenBank/DDBJ whole genome shotgun (WGS) entry which is preliminary data.</text>
</comment>
<dbReference type="OrthoDB" id="617622at2"/>
<feature type="coiled-coil region" evidence="1">
    <location>
        <begin position="220"/>
        <end position="247"/>
    </location>
</feature>
<reference evidence="4 5" key="1">
    <citation type="submission" date="2018-07" db="EMBL/GenBank/DDBJ databases">
        <title>Chitinophaga K2CV101002-2 sp. nov., isolated from a monsoon evergreen broad-leaved forest soil.</title>
        <authorList>
            <person name="Lv Y."/>
        </authorList>
    </citation>
    <scope>NUCLEOTIDE SEQUENCE [LARGE SCALE GENOMIC DNA]</scope>
    <source>
        <strain evidence="4 5">GDMCC 1.1288</strain>
    </source>
</reference>
<evidence type="ECO:0000256" key="1">
    <source>
        <dbReference type="SAM" id="Coils"/>
    </source>
</evidence>
<evidence type="ECO:0000256" key="2">
    <source>
        <dbReference type="SAM" id="MobiDB-lite"/>
    </source>
</evidence>
<evidence type="ECO:0000256" key="3">
    <source>
        <dbReference type="SAM" id="SignalP"/>
    </source>
</evidence>